<keyword evidence="3" id="KW-1185">Reference proteome</keyword>
<accession>A0ABM5IJ36</accession>
<evidence type="ECO:0000256" key="1">
    <source>
        <dbReference type="SAM" id="SignalP"/>
    </source>
</evidence>
<keyword evidence="1" id="KW-0732">Signal</keyword>
<dbReference type="RefSeq" id="XP_028133940.2">
    <property type="nucleotide sequence ID" value="XM_028278139.2"/>
</dbReference>
<dbReference type="EnsemblMetazoa" id="XM_028278139.2">
    <property type="protein sequence ID" value="XP_028133940.2"/>
    <property type="gene ID" value="LOC114329116"/>
</dbReference>
<evidence type="ECO:0008006" key="4">
    <source>
        <dbReference type="Google" id="ProtNLM"/>
    </source>
</evidence>
<name>A0ABM5IJ36_DIAVI</name>
<reference evidence="2" key="1">
    <citation type="submission" date="2025-05" db="UniProtKB">
        <authorList>
            <consortium name="EnsemblMetazoa"/>
        </authorList>
    </citation>
    <scope>IDENTIFICATION</scope>
</reference>
<dbReference type="Proteomes" id="UP001652700">
    <property type="component" value="Unplaced"/>
</dbReference>
<feature type="signal peptide" evidence="1">
    <location>
        <begin position="1"/>
        <end position="18"/>
    </location>
</feature>
<protein>
    <recommendedName>
        <fullName evidence="4">Adhesive plaque matrix protein-like</fullName>
    </recommendedName>
</protein>
<organism evidence="2 3">
    <name type="scientific">Diabrotica virgifera virgifera</name>
    <name type="common">western corn rootworm</name>
    <dbReference type="NCBI Taxonomy" id="50390"/>
    <lineage>
        <taxon>Eukaryota</taxon>
        <taxon>Metazoa</taxon>
        <taxon>Ecdysozoa</taxon>
        <taxon>Arthropoda</taxon>
        <taxon>Hexapoda</taxon>
        <taxon>Insecta</taxon>
        <taxon>Pterygota</taxon>
        <taxon>Neoptera</taxon>
        <taxon>Endopterygota</taxon>
        <taxon>Coleoptera</taxon>
        <taxon>Polyphaga</taxon>
        <taxon>Cucujiformia</taxon>
        <taxon>Chrysomeloidea</taxon>
        <taxon>Chrysomelidae</taxon>
        <taxon>Galerucinae</taxon>
        <taxon>Diabroticina</taxon>
        <taxon>Diabroticites</taxon>
        <taxon>Diabrotica</taxon>
    </lineage>
</organism>
<dbReference type="GeneID" id="114329116"/>
<evidence type="ECO:0000313" key="3">
    <source>
        <dbReference type="Proteomes" id="UP001652700"/>
    </source>
</evidence>
<proteinExistence type="predicted"/>
<feature type="chain" id="PRO_5045272821" description="Adhesive plaque matrix protein-like" evidence="1">
    <location>
        <begin position="19"/>
        <end position="1008"/>
    </location>
</feature>
<sequence>MKGYILALVLLLFNVINALSYPDPIVKLLRKRRSQISENWGDDSPSILLQPTYDSEHNIADYLLHLSKQSRLLESPLPVAGDNYYHEDNRLLQYKPPPFLPSYKLSGQNYNILPYRDFYSSFSHSEQSSSLQSSFLYDDKYNRLLNRFNPFQPSDGLYGKNKLPFLSSDLLNDYNLLPYRHYDPYFIYSKQSPAFLPFFVNVDKYNRFPNRFNPFQPSDGLYGKNKLPFLSSDLLNEYLCILLYGKNKVPFLSSDHLNDYNLLPYRHYDAYFTYSKQSPAFLPFFVNVDKYNRFPDQFNPFQPSDGLYGKNKVPFLSSDLLNDYNLLPYRHYDPYFIYSKQSPAFLPFFVNVDKYNRFPNRFNSFQPSDGLYGKNKVPFLSSDLLNDYNLLPYRHYDPYLIYSRQSPAFLPFFVNVDKYNRFPNRFNPFQPSDGLYGKNKVLFLSSDLLNDYNLLPYRHYDPYFIYSKQYPAFLPFFVNVDKYNRFPNRFNPFQPSDGLYGKNKVPFLSSDLLNDYNLLPYRHYDPYLIYSRQSPAFLPFFVNVDKYNRFPNRFNPFQPSDGLYGKNKVPFLSSDLLNDYNLLPYRHYDPYLIYSRQSPAFLPFFVNVDKYNRFPNRFNPFQPSDGLYGKSKVPFLSSDLLNDYNLLPYRHYDPYFIYSKQSPAFLPFFVNVDKYNRFPNRFNPFQPSDGLYGKNKVPFLSSDLLNGYNLLPYRHYDPYFIYSKQSPAFLPFFVNVDKYNRFPNRFNPFQPSDGLYGKNKVPVLSSDLLNDYNLLPYRHYDPYLIYSRKSPAFLPFFVNVDKYNRFPNRFNPFQPSDGLYGKNTVPFLSSDLLNDYNLLPYRHYDPYLIYSRQSPAFLPFFVNVDKYNRFPNRFKPFQPSDGLYGKNKVLFLSSDLLYDYNLFPYPCFFDSKQPLLLPPYFLDDYKYDVSPKQLHPLLPSYKWPGENKTPFLSSDIIGSDDLPQFRDGFLLPAPYDNEYSILSKQSSRWYRSEYSGSQFRSPFLKDQL</sequence>
<evidence type="ECO:0000313" key="2">
    <source>
        <dbReference type="EnsemblMetazoa" id="XP_028133940.2"/>
    </source>
</evidence>